<reference evidence="1" key="1">
    <citation type="submission" date="2018-05" db="EMBL/GenBank/DDBJ databases">
        <authorList>
            <person name="Lanie J.A."/>
            <person name="Ng W.-L."/>
            <person name="Kazmierczak K.M."/>
            <person name="Andrzejewski T.M."/>
            <person name="Davidsen T.M."/>
            <person name="Wayne K.J."/>
            <person name="Tettelin H."/>
            <person name="Glass J.I."/>
            <person name="Rusch D."/>
            <person name="Podicherti R."/>
            <person name="Tsui H.-C.T."/>
            <person name="Winkler M.E."/>
        </authorList>
    </citation>
    <scope>NUCLEOTIDE SEQUENCE</scope>
</reference>
<dbReference type="AlphaFoldDB" id="A0A382A7X0"/>
<organism evidence="1">
    <name type="scientific">marine metagenome</name>
    <dbReference type="NCBI Taxonomy" id="408172"/>
    <lineage>
        <taxon>unclassified sequences</taxon>
        <taxon>metagenomes</taxon>
        <taxon>ecological metagenomes</taxon>
    </lineage>
</organism>
<dbReference type="EMBL" id="UINC01024292">
    <property type="protein sequence ID" value="SVA97646.1"/>
    <property type="molecule type" value="Genomic_DNA"/>
</dbReference>
<evidence type="ECO:0000313" key="1">
    <source>
        <dbReference type="EMBL" id="SVA97646.1"/>
    </source>
</evidence>
<gene>
    <name evidence="1" type="ORF">METZ01_LOCUS150500</name>
</gene>
<sequence length="160" mass="18572">MLEASGVAIPIKVANYGLSWPGFSLNGILSLVDGQSIESLLDDKYVKTTVRDQLVQADRIVLNRHKKNIPKRLLELNSDIYTDREIQNYPEFIQDSFLSEKRIDDFQENHYAFKTSSLVSKESINKDKLKDFLSTNPHIHRAKGWIRDQQHQSWLVQMNK</sequence>
<accession>A0A382A7X0</accession>
<feature type="non-terminal residue" evidence="1">
    <location>
        <position position="160"/>
    </location>
</feature>
<protein>
    <submittedName>
        <fullName evidence="1">Uncharacterized protein</fullName>
    </submittedName>
</protein>
<name>A0A382A7X0_9ZZZZ</name>
<proteinExistence type="predicted"/>